<evidence type="ECO:0000256" key="6">
    <source>
        <dbReference type="ARBA" id="ARBA00022824"/>
    </source>
</evidence>
<name>A0A401PZ02_SCYTO</name>
<feature type="transmembrane region" description="Helical" evidence="12">
    <location>
        <begin position="56"/>
        <end position="76"/>
    </location>
</feature>
<accession>A0A401PZ02</accession>
<evidence type="ECO:0000256" key="9">
    <source>
        <dbReference type="ARBA" id="ARBA00022989"/>
    </source>
</evidence>
<dbReference type="EMBL" id="BFAA01011746">
    <property type="protein sequence ID" value="GCB78273.1"/>
    <property type="molecule type" value="Genomic_DNA"/>
</dbReference>
<evidence type="ECO:0000256" key="5">
    <source>
        <dbReference type="ARBA" id="ARBA00022703"/>
    </source>
</evidence>
<keyword evidence="6 12" id="KW-0256">Endoplasmic reticulum</keyword>
<keyword evidence="11 12" id="KW-0472">Membrane</keyword>
<sequence length="262" mass="30703">RFQKVSSSTMTLQWVAVASFLYAEIGFVLFLCLPFISPRRWLKIFNFRLWEKIASYWNRAFLTIIIVLVVLFFDAIREVRKYSVNQGIGKNDKLLPNMYDHLNMKLFRAQRNLYISGFSLFLWLVLRRMITLISELATIMGESQALKVQTDNTNDAAKRYMEENEKLKKALNRGKDDGNKELEVKNEQLIKELERLTAELKKTTEALEKSKIEMATIKKQSDGLAREYDRLLQEHDKIQGLVDTHDKKKDILKLKVKLQHNG</sequence>
<dbReference type="GO" id="GO:0006915">
    <property type="term" value="P:apoptotic process"/>
    <property type="evidence" value="ECO:0007669"/>
    <property type="project" value="UniProtKB-KW"/>
</dbReference>
<dbReference type="Gene3D" id="1.20.5.110">
    <property type="match status" value="1"/>
</dbReference>
<dbReference type="GO" id="GO:0070973">
    <property type="term" value="P:protein localization to endoplasmic reticulum exit site"/>
    <property type="evidence" value="ECO:0007669"/>
    <property type="project" value="UniProtKB-UniRule"/>
</dbReference>
<keyword evidence="10 13" id="KW-0175">Coiled coil</keyword>
<reference evidence="16 17" key="1">
    <citation type="journal article" date="2018" name="Nat. Ecol. Evol.">
        <title>Shark genomes provide insights into elasmobranch evolution and the origin of vertebrates.</title>
        <authorList>
            <person name="Hara Y"/>
            <person name="Yamaguchi K"/>
            <person name="Onimaru K"/>
            <person name="Kadota M"/>
            <person name="Koyanagi M"/>
            <person name="Keeley SD"/>
            <person name="Tatsumi K"/>
            <person name="Tanaka K"/>
            <person name="Motone F"/>
            <person name="Kageyama Y"/>
            <person name="Nozu R"/>
            <person name="Adachi N"/>
            <person name="Nishimura O"/>
            <person name="Nakagawa R"/>
            <person name="Tanegashima C"/>
            <person name="Kiyatake I"/>
            <person name="Matsumoto R"/>
            <person name="Murakumo K"/>
            <person name="Nishida K"/>
            <person name="Terakita A"/>
            <person name="Kuratani S"/>
            <person name="Sato K"/>
            <person name="Hyodo S Kuraku.S."/>
        </authorList>
    </citation>
    <scope>NUCLEOTIDE SEQUENCE [LARGE SCALE GENOMIC DNA]</scope>
</reference>
<keyword evidence="7 12" id="KW-0931">ER-Golgi transport</keyword>
<keyword evidence="4 12" id="KW-0812">Transmembrane</keyword>
<evidence type="ECO:0000256" key="8">
    <source>
        <dbReference type="ARBA" id="ARBA00022927"/>
    </source>
</evidence>
<feature type="non-terminal residue" evidence="16">
    <location>
        <position position="1"/>
    </location>
</feature>
<dbReference type="Pfam" id="PF18035">
    <property type="entry name" value="Bap31_Bap29_C"/>
    <property type="match status" value="1"/>
</dbReference>
<dbReference type="Proteomes" id="UP000288216">
    <property type="component" value="Unassembled WGS sequence"/>
</dbReference>
<evidence type="ECO:0000256" key="2">
    <source>
        <dbReference type="ARBA" id="ARBA00007956"/>
    </source>
</evidence>
<dbReference type="GO" id="GO:0006886">
    <property type="term" value="P:intracellular protein transport"/>
    <property type="evidence" value="ECO:0007669"/>
    <property type="project" value="UniProtKB-UniRule"/>
</dbReference>
<evidence type="ECO:0000256" key="13">
    <source>
        <dbReference type="SAM" id="Coils"/>
    </source>
</evidence>
<comment type="function">
    <text evidence="12">May play a role in anterograde transport of membrane proteins from the endoplasmic reticulum to the Golgi.</text>
</comment>
<proteinExistence type="inferred from homology"/>
<feature type="domain" description="BAP29/BAP31 transmembrane" evidence="14">
    <location>
        <begin position="10"/>
        <end position="145"/>
    </location>
</feature>
<dbReference type="InterPro" id="IPR008417">
    <property type="entry name" value="BAP29/BAP31"/>
</dbReference>
<keyword evidence="17" id="KW-1185">Reference proteome</keyword>
<keyword evidence="8 12" id="KW-0653">Protein transport</keyword>
<dbReference type="OMA" id="FMARFWN"/>
<dbReference type="AlphaFoldDB" id="A0A401PZ02"/>
<feature type="coiled-coil region" evidence="13">
    <location>
        <begin position="150"/>
        <end position="234"/>
    </location>
</feature>
<evidence type="ECO:0000313" key="17">
    <source>
        <dbReference type="Proteomes" id="UP000288216"/>
    </source>
</evidence>
<comment type="subcellular location">
    <subcellularLocation>
        <location evidence="1 12">Endoplasmic reticulum membrane</location>
        <topology evidence="1 12">Multi-pass membrane protein</topology>
    </subcellularLocation>
</comment>
<dbReference type="PANTHER" id="PTHR12701">
    <property type="entry name" value="BCR-ASSOCIATED PROTEIN, BAP"/>
    <property type="match status" value="1"/>
</dbReference>
<feature type="transmembrane region" description="Helical" evidence="12">
    <location>
        <begin position="12"/>
        <end position="36"/>
    </location>
</feature>
<evidence type="ECO:0000256" key="3">
    <source>
        <dbReference type="ARBA" id="ARBA00022448"/>
    </source>
</evidence>
<organism evidence="16 17">
    <name type="scientific">Scyliorhinus torazame</name>
    <name type="common">Cloudy catshark</name>
    <name type="synonym">Catulus torazame</name>
    <dbReference type="NCBI Taxonomy" id="75743"/>
    <lineage>
        <taxon>Eukaryota</taxon>
        <taxon>Metazoa</taxon>
        <taxon>Chordata</taxon>
        <taxon>Craniata</taxon>
        <taxon>Vertebrata</taxon>
        <taxon>Chondrichthyes</taxon>
        <taxon>Elasmobranchii</taxon>
        <taxon>Galeomorphii</taxon>
        <taxon>Galeoidea</taxon>
        <taxon>Carcharhiniformes</taxon>
        <taxon>Scyliorhinidae</taxon>
        <taxon>Scyliorhinus</taxon>
    </lineage>
</organism>
<keyword evidence="3 12" id="KW-0813">Transport</keyword>
<comment type="similarity">
    <text evidence="2 12">Belongs to the BCAP29/BCAP31 family.</text>
</comment>
<dbReference type="GO" id="GO:0006888">
    <property type="term" value="P:endoplasmic reticulum to Golgi vesicle-mediated transport"/>
    <property type="evidence" value="ECO:0007669"/>
    <property type="project" value="UniProtKB-UniRule"/>
</dbReference>
<dbReference type="PANTHER" id="PTHR12701:SF5">
    <property type="entry name" value="B-CELL RECEPTOR-ASSOCIATED PROTEIN 29"/>
    <property type="match status" value="1"/>
</dbReference>
<evidence type="ECO:0000256" key="11">
    <source>
        <dbReference type="ARBA" id="ARBA00023136"/>
    </source>
</evidence>
<evidence type="ECO:0000256" key="4">
    <source>
        <dbReference type="ARBA" id="ARBA00022692"/>
    </source>
</evidence>
<dbReference type="FunFam" id="1.20.5.110:FF:000011">
    <property type="entry name" value="B-cell receptor-associated protein 29"/>
    <property type="match status" value="1"/>
</dbReference>
<dbReference type="GO" id="GO:0005789">
    <property type="term" value="C:endoplasmic reticulum membrane"/>
    <property type="evidence" value="ECO:0007669"/>
    <property type="project" value="UniProtKB-SubCell"/>
</dbReference>
<evidence type="ECO:0000313" key="16">
    <source>
        <dbReference type="EMBL" id="GCB78273.1"/>
    </source>
</evidence>
<keyword evidence="9 12" id="KW-1133">Transmembrane helix</keyword>
<feature type="domain" description="Bap31/Bap29 cytoplasmic coiled-coil" evidence="15">
    <location>
        <begin position="192"/>
        <end position="250"/>
    </location>
</feature>
<keyword evidence="5" id="KW-0053">Apoptosis</keyword>
<evidence type="ECO:0000256" key="12">
    <source>
        <dbReference type="RuleBase" id="RU367026"/>
    </source>
</evidence>
<feature type="transmembrane region" description="Helical" evidence="12">
    <location>
        <begin position="113"/>
        <end position="130"/>
    </location>
</feature>
<evidence type="ECO:0000259" key="15">
    <source>
        <dbReference type="Pfam" id="PF18035"/>
    </source>
</evidence>
<protein>
    <recommendedName>
        <fullName evidence="12">Endoplasmic reticulum transmembrane protein</fullName>
    </recommendedName>
</protein>
<evidence type="ECO:0000259" key="14">
    <source>
        <dbReference type="Pfam" id="PF05529"/>
    </source>
</evidence>
<evidence type="ECO:0000256" key="1">
    <source>
        <dbReference type="ARBA" id="ARBA00004477"/>
    </source>
</evidence>
<evidence type="ECO:0000256" key="7">
    <source>
        <dbReference type="ARBA" id="ARBA00022892"/>
    </source>
</evidence>
<dbReference type="InterPro" id="IPR040463">
    <property type="entry name" value="BAP29/BAP31_N"/>
</dbReference>
<dbReference type="OrthoDB" id="435607at2759"/>
<dbReference type="Pfam" id="PF05529">
    <property type="entry name" value="Bap31"/>
    <property type="match status" value="1"/>
</dbReference>
<gene>
    <name evidence="16" type="ORF">scyTo_0017721</name>
</gene>
<comment type="caution">
    <text evidence="16">The sequence shown here is derived from an EMBL/GenBank/DDBJ whole genome shotgun (WGS) entry which is preliminary data.</text>
</comment>
<dbReference type="InterPro" id="IPR041672">
    <property type="entry name" value="Bap31/Bap29_C"/>
</dbReference>
<evidence type="ECO:0000256" key="10">
    <source>
        <dbReference type="ARBA" id="ARBA00023054"/>
    </source>
</evidence>
<dbReference type="STRING" id="75743.A0A401PZ02"/>